<feature type="compositionally biased region" description="Polar residues" evidence="1">
    <location>
        <begin position="82"/>
        <end position="92"/>
    </location>
</feature>
<keyword evidence="3" id="KW-1185">Reference proteome</keyword>
<dbReference type="EMBL" id="CAWUFR010000012">
    <property type="protein sequence ID" value="CAK6953228.1"/>
    <property type="molecule type" value="Genomic_DNA"/>
</dbReference>
<evidence type="ECO:0000313" key="2">
    <source>
        <dbReference type="EMBL" id="CAK6953228.1"/>
    </source>
</evidence>
<evidence type="ECO:0000313" key="3">
    <source>
        <dbReference type="Proteomes" id="UP001314229"/>
    </source>
</evidence>
<dbReference type="Proteomes" id="UP001314229">
    <property type="component" value="Unassembled WGS sequence"/>
</dbReference>
<sequence>MYFFPATTCRTGNSRIHVLQPSASICIPAQTPQLCFTFILADFILGKLVFSVVVCRQNVGLVSSDSVRLTDHHLSSDYKPTGRSTNIPNPASCSKVVKRENPDLQF</sequence>
<reference evidence="2 3" key="1">
    <citation type="submission" date="2024-01" db="EMBL/GenBank/DDBJ databases">
        <authorList>
            <person name="Alioto T."/>
            <person name="Alioto T."/>
            <person name="Gomez Garrido J."/>
        </authorList>
    </citation>
    <scope>NUCLEOTIDE SEQUENCE [LARGE SCALE GENOMIC DNA]</scope>
</reference>
<organism evidence="2 3">
    <name type="scientific">Scomber scombrus</name>
    <name type="common">Atlantic mackerel</name>
    <name type="synonym">Scomber vernalis</name>
    <dbReference type="NCBI Taxonomy" id="13677"/>
    <lineage>
        <taxon>Eukaryota</taxon>
        <taxon>Metazoa</taxon>
        <taxon>Chordata</taxon>
        <taxon>Craniata</taxon>
        <taxon>Vertebrata</taxon>
        <taxon>Euteleostomi</taxon>
        <taxon>Actinopterygii</taxon>
        <taxon>Neopterygii</taxon>
        <taxon>Teleostei</taxon>
        <taxon>Neoteleostei</taxon>
        <taxon>Acanthomorphata</taxon>
        <taxon>Pelagiaria</taxon>
        <taxon>Scombriformes</taxon>
        <taxon>Scombridae</taxon>
        <taxon>Scomber</taxon>
    </lineage>
</organism>
<feature type="region of interest" description="Disordered" evidence="1">
    <location>
        <begin position="72"/>
        <end position="94"/>
    </location>
</feature>
<evidence type="ECO:0000256" key="1">
    <source>
        <dbReference type="SAM" id="MobiDB-lite"/>
    </source>
</evidence>
<protein>
    <submittedName>
        <fullName evidence="2">Uncharacterized protein</fullName>
    </submittedName>
</protein>
<dbReference type="AlphaFoldDB" id="A0AAV1N1S8"/>
<proteinExistence type="predicted"/>
<accession>A0AAV1N1S8</accession>
<name>A0AAV1N1S8_SCOSC</name>
<comment type="caution">
    <text evidence="2">The sequence shown here is derived from an EMBL/GenBank/DDBJ whole genome shotgun (WGS) entry which is preliminary data.</text>
</comment>
<gene>
    <name evidence="2" type="ORF">FSCOSCO3_A036528</name>
</gene>